<reference evidence="4" key="1">
    <citation type="journal article" date="2019" name="Int. J. Syst. Evol. Microbiol.">
        <title>The Global Catalogue of Microorganisms (GCM) 10K type strain sequencing project: providing services to taxonomists for standard genome sequencing and annotation.</title>
        <authorList>
            <consortium name="The Broad Institute Genomics Platform"/>
            <consortium name="The Broad Institute Genome Sequencing Center for Infectious Disease"/>
            <person name="Wu L."/>
            <person name="Ma J."/>
        </authorList>
    </citation>
    <scope>NUCLEOTIDE SEQUENCE [LARGE SCALE GENOMIC DNA]</scope>
    <source>
        <strain evidence="4">KACC 14249</strain>
    </source>
</reference>
<dbReference type="Proteomes" id="UP001596189">
    <property type="component" value="Unassembled WGS sequence"/>
</dbReference>
<dbReference type="CDD" id="cd05233">
    <property type="entry name" value="SDR_c"/>
    <property type="match status" value="1"/>
</dbReference>
<dbReference type="InterPro" id="IPR020904">
    <property type="entry name" value="Sc_DH/Rdtase_CS"/>
</dbReference>
<dbReference type="Gene3D" id="3.40.50.720">
    <property type="entry name" value="NAD(P)-binding Rossmann-like Domain"/>
    <property type="match status" value="1"/>
</dbReference>
<gene>
    <name evidence="3" type="ORF">ACFQDO_07300</name>
</gene>
<dbReference type="EMBL" id="JBHSRD010000003">
    <property type="protein sequence ID" value="MFC6006933.1"/>
    <property type="molecule type" value="Genomic_DNA"/>
</dbReference>
<dbReference type="EC" id="1.-.-.-" evidence="3"/>
<organism evidence="3 4">
    <name type="scientific">Angustibacter luteus</name>
    <dbReference type="NCBI Taxonomy" id="658456"/>
    <lineage>
        <taxon>Bacteria</taxon>
        <taxon>Bacillati</taxon>
        <taxon>Actinomycetota</taxon>
        <taxon>Actinomycetes</taxon>
        <taxon>Kineosporiales</taxon>
        <taxon>Kineosporiaceae</taxon>
    </lineage>
</organism>
<name>A0ABW1JE90_9ACTN</name>
<dbReference type="SUPFAM" id="SSF51735">
    <property type="entry name" value="NAD(P)-binding Rossmann-fold domains"/>
    <property type="match status" value="1"/>
</dbReference>
<dbReference type="InterPro" id="IPR002347">
    <property type="entry name" value="SDR_fam"/>
</dbReference>
<keyword evidence="2 3" id="KW-0560">Oxidoreductase</keyword>
<evidence type="ECO:0000256" key="1">
    <source>
        <dbReference type="ARBA" id="ARBA00006484"/>
    </source>
</evidence>
<protein>
    <submittedName>
        <fullName evidence="3">SDR family NAD(P)-dependent oxidoreductase</fullName>
        <ecNumber evidence="3">1.-.-.-</ecNumber>
    </submittedName>
</protein>
<dbReference type="PANTHER" id="PTHR43669">
    <property type="entry name" value="5-KETO-D-GLUCONATE 5-REDUCTASE"/>
    <property type="match status" value="1"/>
</dbReference>
<dbReference type="PRINTS" id="PR00081">
    <property type="entry name" value="GDHRDH"/>
</dbReference>
<keyword evidence="4" id="KW-1185">Reference proteome</keyword>
<dbReference type="PROSITE" id="PS00061">
    <property type="entry name" value="ADH_SHORT"/>
    <property type="match status" value="1"/>
</dbReference>
<comment type="similarity">
    <text evidence="1">Belongs to the short-chain dehydrogenases/reductases (SDR) family.</text>
</comment>
<comment type="caution">
    <text evidence="3">The sequence shown here is derived from an EMBL/GenBank/DDBJ whole genome shotgun (WGS) entry which is preliminary data.</text>
</comment>
<dbReference type="PANTHER" id="PTHR43669:SF3">
    <property type="entry name" value="ALCOHOL DEHYDROGENASE, PUTATIVE (AFU_ORTHOLOGUE AFUA_3G03445)-RELATED"/>
    <property type="match status" value="1"/>
</dbReference>
<accession>A0ABW1JE90</accession>
<dbReference type="GO" id="GO:0016491">
    <property type="term" value="F:oxidoreductase activity"/>
    <property type="evidence" value="ECO:0007669"/>
    <property type="project" value="UniProtKB-KW"/>
</dbReference>
<dbReference type="InterPro" id="IPR036291">
    <property type="entry name" value="NAD(P)-bd_dom_sf"/>
</dbReference>
<dbReference type="Pfam" id="PF00106">
    <property type="entry name" value="adh_short"/>
    <property type="match status" value="1"/>
</dbReference>
<dbReference type="RefSeq" id="WP_345718397.1">
    <property type="nucleotide sequence ID" value="NZ_BAABFP010000008.1"/>
</dbReference>
<evidence type="ECO:0000256" key="2">
    <source>
        <dbReference type="ARBA" id="ARBA00023002"/>
    </source>
</evidence>
<evidence type="ECO:0000313" key="4">
    <source>
        <dbReference type="Proteomes" id="UP001596189"/>
    </source>
</evidence>
<proteinExistence type="inferred from homology"/>
<sequence>MTEKTANTSPSRVALVTGGSQGLGLALTRELVSRGWHVVTDARNGERLRAAVTGLGDAVTAVPGDVTDAAHRAELVAAAAGAGGLDLLVHNASALGASPLPTLTVYPADTLHEVFATNVVAPVALTAQAIRLLTAASPDGRRPVVLAISSDAAVEAYEGWGGYGASKAALDHVAQVLAVEHPDLTVYAVDPGDLRTQMHQDAFPGQDISDRPLPSTVAPTLVDLVTSGRPSGRYRAADLALETGRQVSA</sequence>
<evidence type="ECO:0000313" key="3">
    <source>
        <dbReference type="EMBL" id="MFC6006933.1"/>
    </source>
</evidence>